<dbReference type="eggNOG" id="ENOG502ZV1V">
    <property type="taxonomic scope" value="Bacteria"/>
</dbReference>
<dbReference type="KEGG" id="rme:Rmet_5656"/>
<dbReference type="InterPro" id="IPR038674">
    <property type="entry name" value="CzcE_sf"/>
</dbReference>
<keyword evidence="1" id="KW-0614">Plasmid</keyword>
<accession>Q1LBG1</accession>
<dbReference type="HOGENOM" id="CLU_1667956_0_0_4"/>
<organism evidence="1 2">
    <name type="scientific">Cupriavidus metallidurans (strain ATCC 43123 / DSM 2839 / NBRC 102507 / CH34)</name>
    <name type="common">Ralstonia metallidurans</name>
    <dbReference type="NCBI Taxonomy" id="266264"/>
    <lineage>
        <taxon>Bacteria</taxon>
        <taxon>Pseudomonadati</taxon>
        <taxon>Pseudomonadota</taxon>
        <taxon>Betaproteobacteria</taxon>
        <taxon>Burkholderiales</taxon>
        <taxon>Burkholderiaceae</taxon>
        <taxon>Cupriavidus</taxon>
    </lineage>
</organism>
<dbReference type="Pfam" id="PF16986">
    <property type="entry name" value="CzcE"/>
    <property type="match status" value="1"/>
</dbReference>
<sequence>MTEPDRQPGKNPAKPALPRTAIRGRVKILIMTSKNNTISLLTAALLLAPALAWSAPAPVPADSAAAPAAVLSHDSALFGSQAALDTVTRTIDVAPGMKRLTVASGESVAIRAGGRTVGWTFLQSINGSAMNLAVLMPGVPQARDVYVFIEPSEIYRAG</sequence>
<reference evidence="2" key="1">
    <citation type="journal article" date="2010" name="PLoS ONE">
        <title>The complete genome sequence of Cupriavidus metallidurans strain CH34, a master survivalist in harsh and anthropogenic environments.</title>
        <authorList>
            <person name="Janssen P.J."/>
            <person name="Van Houdt R."/>
            <person name="Moors H."/>
            <person name="Monsieurs P."/>
            <person name="Morin N."/>
            <person name="Michaux A."/>
            <person name="Benotmane M.A."/>
            <person name="Leys N."/>
            <person name="Vallaeys T."/>
            <person name="Lapidus A."/>
            <person name="Monchy S."/>
            <person name="Medigue C."/>
            <person name="Taghavi S."/>
            <person name="McCorkle S."/>
            <person name="Dunn J."/>
            <person name="van der Lelie D."/>
            <person name="Mergeay M."/>
        </authorList>
    </citation>
    <scope>NUCLEOTIDE SEQUENCE [LARGE SCALE GENOMIC DNA]</scope>
    <source>
        <strain evidence="2">ATCC 43123 / DSM 2839 / NBRC 102507 / CH34</strain>
    </source>
</reference>
<evidence type="ECO:0000313" key="2">
    <source>
        <dbReference type="Proteomes" id="UP000002429"/>
    </source>
</evidence>
<dbReference type="Gene3D" id="2.60.40.2280">
    <property type="entry name" value="Heavy-metal resistance protein CzcE"/>
    <property type="match status" value="1"/>
</dbReference>
<protein>
    <submittedName>
        <fullName evidence="1">CzcE, involved in Cd(II), Zn(II), Co(II) resistance</fullName>
    </submittedName>
</protein>
<gene>
    <name evidence="1" type="ordered locus">Rmet_5656</name>
</gene>
<evidence type="ECO:0000313" key="1">
    <source>
        <dbReference type="EMBL" id="ABF12515.1"/>
    </source>
</evidence>
<dbReference type="Proteomes" id="UP000002429">
    <property type="component" value="Plasmid megaplasmid"/>
</dbReference>
<name>Q1LBG1_CUPMC</name>
<dbReference type="AlphaFoldDB" id="Q1LBG1"/>
<dbReference type="EMBL" id="CP000353">
    <property type="protein sequence ID" value="ABF12515.1"/>
    <property type="molecule type" value="Genomic_DNA"/>
</dbReference>
<keyword evidence="2" id="KW-1185">Reference proteome</keyword>
<proteinExistence type="predicted"/>
<geneLocation type="plasmid" evidence="1 2">
    <name>megaplasmid</name>
</geneLocation>
<dbReference type="InterPro" id="IPR031560">
    <property type="entry name" value="CzcE"/>
</dbReference>